<comment type="subcellular location">
    <subcellularLocation>
        <location evidence="10">Cell inner membrane</location>
        <topology evidence="10">Multi-pass membrane protein</topology>
    </subcellularLocation>
    <subcellularLocation>
        <location evidence="1">Cell membrane</location>
        <topology evidence="1">Multi-pass membrane protein</topology>
    </subcellularLocation>
</comment>
<feature type="transmembrane region" description="Helical" evidence="10">
    <location>
        <begin position="20"/>
        <end position="37"/>
    </location>
</feature>
<comment type="function">
    <text evidence="10">Channel that opens in response to stretch forces in the membrane lipid bilayer. May participate in the regulation of osmotic pressure changes within the cell.</text>
</comment>
<keyword evidence="3 10" id="KW-0813">Transport</keyword>
<reference evidence="11" key="1">
    <citation type="submission" date="2021-07" db="EMBL/GenBank/DDBJ databases">
        <title>New genus and species of the family Alcaligenaceae.</title>
        <authorList>
            <person name="Hahn M.W."/>
        </authorList>
    </citation>
    <scope>NUCLEOTIDE SEQUENCE</scope>
    <source>
        <strain evidence="11">LF4-65</strain>
    </source>
</reference>
<evidence type="ECO:0000256" key="6">
    <source>
        <dbReference type="ARBA" id="ARBA00022989"/>
    </source>
</evidence>
<evidence type="ECO:0000256" key="2">
    <source>
        <dbReference type="ARBA" id="ARBA00007254"/>
    </source>
</evidence>
<dbReference type="Pfam" id="PF01741">
    <property type="entry name" value="MscL"/>
    <property type="match status" value="1"/>
</dbReference>
<dbReference type="GO" id="GO:0005886">
    <property type="term" value="C:plasma membrane"/>
    <property type="evidence" value="ECO:0007669"/>
    <property type="project" value="UniProtKB-SubCell"/>
</dbReference>
<keyword evidence="8 10" id="KW-0472">Membrane</keyword>
<dbReference type="PANTHER" id="PTHR30266">
    <property type="entry name" value="MECHANOSENSITIVE CHANNEL MSCL"/>
    <property type="match status" value="1"/>
</dbReference>
<organism evidence="11 12">
    <name type="scientific">Zwartia hollandica</name>
    <dbReference type="NCBI Taxonomy" id="324606"/>
    <lineage>
        <taxon>Bacteria</taxon>
        <taxon>Pseudomonadati</taxon>
        <taxon>Pseudomonadota</taxon>
        <taxon>Betaproteobacteria</taxon>
        <taxon>Burkholderiales</taxon>
        <taxon>Alcaligenaceae</taxon>
        <taxon>Zwartia</taxon>
    </lineage>
</organism>
<evidence type="ECO:0000256" key="8">
    <source>
        <dbReference type="ARBA" id="ARBA00023136"/>
    </source>
</evidence>
<dbReference type="AlphaFoldDB" id="A0A953N922"/>
<dbReference type="EMBL" id="JAHXRI010000006">
    <property type="protein sequence ID" value="MBZ1349898.1"/>
    <property type="molecule type" value="Genomic_DNA"/>
</dbReference>
<evidence type="ECO:0000256" key="7">
    <source>
        <dbReference type="ARBA" id="ARBA00023065"/>
    </source>
</evidence>
<accession>A0A953N922</accession>
<dbReference type="NCBIfam" id="TIGR00220">
    <property type="entry name" value="mscL"/>
    <property type="match status" value="1"/>
</dbReference>
<dbReference type="InterPro" id="IPR036019">
    <property type="entry name" value="MscL_channel"/>
</dbReference>
<evidence type="ECO:0000313" key="11">
    <source>
        <dbReference type="EMBL" id="MBZ1349898.1"/>
    </source>
</evidence>
<evidence type="ECO:0000256" key="10">
    <source>
        <dbReference type="HAMAP-Rule" id="MF_00115"/>
    </source>
</evidence>
<keyword evidence="7 10" id="KW-0406">Ion transport</keyword>
<dbReference type="PROSITE" id="PS01327">
    <property type="entry name" value="MSCL"/>
    <property type="match status" value="1"/>
</dbReference>
<comment type="subunit">
    <text evidence="10">Homopentamer.</text>
</comment>
<comment type="similarity">
    <text evidence="2 10">Belongs to the MscL family.</text>
</comment>
<comment type="caution">
    <text evidence="11">The sequence shown here is derived from an EMBL/GenBank/DDBJ whole genome shotgun (WGS) entry which is preliminary data.</text>
</comment>
<gene>
    <name evidence="10 11" type="primary">mscL</name>
    <name evidence="11" type="ORF">KZZ10_04500</name>
</gene>
<dbReference type="Proteomes" id="UP000739565">
    <property type="component" value="Unassembled WGS sequence"/>
</dbReference>
<evidence type="ECO:0000256" key="5">
    <source>
        <dbReference type="ARBA" id="ARBA00022692"/>
    </source>
</evidence>
<dbReference type="SUPFAM" id="SSF81330">
    <property type="entry name" value="Gated mechanosensitive channel"/>
    <property type="match status" value="1"/>
</dbReference>
<evidence type="ECO:0000256" key="1">
    <source>
        <dbReference type="ARBA" id="ARBA00004651"/>
    </source>
</evidence>
<evidence type="ECO:0000256" key="3">
    <source>
        <dbReference type="ARBA" id="ARBA00022448"/>
    </source>
</evidence>
<keyword evidence="12" id="KW-1185">Reference proteome</keyword>
<dbReference type="PRINTS" id="PR01264">
    <property type="entry name" value="MECHCHANNEL"/>
</dbReference>
<dbReference type="Gene3D" id="1.10.1200.120">
    <property type="entry name" value="Large-conductance mechanosensitive channel, MscL, domain 1"/>
    <property type="match status" value="1"/>
</dbReference>
<keyword evidence="10" id="KW-0997">Cell inner membrane</keyword>
<feature type="transmembrane region" description="Helical" evidence="10">
    <location>
        <begin position="88"/>
        <end position="112"/>
    </location>
</feature>
<dbReference type="InterPro" id="IPR019823">
    <property type="entry name" value="Mechanosensitive_channel_CS"/>
</dbReference>
<keyword evidence="9 10" id="KW-0407">Ion channel</keyword>
<keyword evidence="6 10" id="KW-1133">Transmembrane helix</keyword>
<evidence type="ECO:0000256" key="9">
    <source>
        <dbReference type="ARBA" id="ARBA00023303"/>
    </source>
</evidence>
<dbReference type="HAMAP" id="MF_00115">
    <property type="entry name" value="MscL"/>
    <property type="match status" value="1"/>
</dbReference>
<protein>
    <recommendedName>
        <fullName evidence="10">Large-conductance mechanosensitive channel</fullName>
    </recommendedName>
</protein>
<keyword evidence="4 10" id="KW-1003">Cell membrane</keyword>
<name>A0A953N922_9BURK</name>
<dbReference type="InterPro" id="IPR037673">
    <property type="entry name" value="MSC/AndL"/>
</dbReference>
<evidence type="ECO:0000256" key="4">
    <source>
        <dbReference type="ARBA" id="ARBA00022475"/>
    </source>
</evidence>
<sequence>MKESRGIFKEFREFAVRGNVVDLAIGVIVGAAFGKIVDSLVKDIVMPVVNFLVGGSMDFSNKFLVLSRPAGYVGPETYADLTKAGATIFAWGNFLTIVINFILLAFVIFWMVKAINTARKKMDLEAAPPPVPENVLLLREIRDSLKK</sequence>
<dbReference type="InterPro" id="IPR001185">
    <property type="entry name" value="MS_channel"/>
</dbReference>
<proteinExistence type="inferred from homology"/>
<dbReference type="PANTHER" id="PTHR30266:SF2">
    <property type="entry name" value="LARGE-CONDUCTANCE MECHANOSENSITIVE CHANNEL"/>
    <property type="match status" value="1"/>
</dbReference>
<evidence type="ECO:0000313" key="12">
    <source>
        <dbReference type="Proteomes" id="UP000739565"/>
    </source>
</evidence>
<dbReference type="NCBIfam" id="NF010557">
    <property type="entry name" value="PRK13952.1"/>
    <property type="match status" value="1"/>
</dbReference>
<dbReference type="GO" id="GO:0008381">
    <property type="term" value="F:mechanosensitive monoatomic ion channel activity"/>
    <property type="evidence" value="ECO:0007669"/>
    <property type="project" value="UniProtKB-UniRule"/>
</dbReference>
<keyword evidence="5 10" id="KW-0812">Transmembrane</keyword>